<comment type="caution">
    <text evidence="16">The sequence shown here is derived from an EMBL/GenBank/DDBJ whole genome shotgun (WGS) entry which is preliminary data.</text>
</comment>
<dbReference type="GO" id="GO:0003714">
    <property type="term" value="F:transcription corepressor activity"/>
    <property type="evidence" value="ECO:0007669"/>
    <property type="project" value="InterPro"/>
</dbReference>
<keyword evidence="4" id="KW-0479">Metal-binding</keyword>
<protein>
    <recommendedName>
        <fullName evidence="15">MYND-type domain-containing protein</fullName>
    </recommendedName>
</protein>
<evidence type="ECO:0000256" key="5">
    <source>
        <dbReference type="ARBA" id="ARBA00022771"/>
    </source>
</evidence>
<accession>A0A6V7WGT4</accession>
<evidence type="ECO:0000256" key="10">
    <source>
        <dbReference type="ARBA" id="ARBA00023163"/>
    </source>
</evidence>
<feature type="region of interest" description="Disordered" evidence="14">
    <location>
        <begin position="210"/>
        <end position="258"/>
    </location>
</feature>
<evidence type="ECO:0000256" key="6">
    <source>
        <dbReference type="ARBA" id="ARBA00022833"/>
    </source>
</evidence>
<feature type="compositionally biased region" description="Low complexity" evidence="14">
    <location>
        <begin position="210"/>
        <end position="251"/>
    </location>
</feature>
<feature type="domain" description="MYND-type" evidence="15">
    <location>
        <begin position="167"/>
        <end position="201"/>
    </location>
</feature>
<dbReference type="Proteomes" id="UP000580250">
    <property type="component" value="Unassembled WGS sequence"/>
</dbReference>
<dbReference type="InterPro" id="IPR002893">
    <property type="entry name" value="Znf_MYND"/>
</dbReference>
<dbReference type="PROSITE" id="PS50865">
    <property type="entry name" value="ZF_MYND_2"/>
    <property type="match status" value="1"/>
</dbReference>
<keyword evidence="8" id="KW-0805">Transcription regulation</keyword>
<dbReference type="InterPro" id="IPR057053">
    <property type="entry name" value="MYND_ZMYND11_ZMYD8"/>
</dbReference>
<evidence type="ECO:0000256" key="2">
    <source>
        <dbReference type="ARBA" id="ARBA00004286"/>
    </source>
</evidence>
<dbReference type="GO" id="GO:0034243">
    <property type="term" value="P:regulation of transcription elongation by RNA polymerase II"/>
    <property type="evidence" value="ECO:0007669"/>
    <property type="project" value="InterPro"/>
</dbReference>
<dbReference type="InterPro" id="IPR047269">
    <property type="entry name" value="ZMY11"/>
</dbReference>
<sequence>MKGIKQDVNHDQDQMMTVNSAEDGIVAGISGGGNNPGAATTSTGEPRPPTLQVEHPTYSDNYVIDGQQMISEQRMREILVELQQTWLKEYKQNREKLLVELTEKLHQEYISDLQRKQTEYMAQYRDEMDAERSRQEELFQRRLQDEVQRLNEKHRRELQMAKKKQWCWQCEQEAIYHCCWNTAYCSVECQQTHWPMHRRYCRRKKTAQTASTLTQQQNTSSSNNGGNTGTTTINTLNTQQQNGELQHQQQQSSNGTAR</sequence>
<keyword evidence="13" id="KW-0175">Coiled coil</keyword>
<keyword evidence="11" id="KW-0539">Nucleus</keyword>
<gene>
    <name evidence="16" type="ORF">MENT_LOCUS38672</name>
</gene>
<evidence type="ECO:0000256" key="12">
    <source>
        <dbReference type="PROSITE-ProRule" id="PRU00134"/>
    </source>
</evidence>
<evidence type="ECO:0000256" key="9">
    <source>
        <dbReference type="ARBA" id="ARBA00023117"/>
    </source>
</evidence>
<feature type="coiled-coil region" evidence="13">
    <location>
        <begin position="87"/>
        <end position="164"/>
    </location>
</feature>
<reference evidence="16 17" key="1">
    <citation type="submission" date="2020-08" db="EMBL/GenBank/DDBJ databases">
        <authorList>
            <person name="Koutsovoulos G."/>
            <person name="Danchin GJ E."/>
        </authorList>
    </citation>
    <scope>NUCLEOTIDE SEQUENCE [LARGE SCALE GENOMIC DNA]</scope>
</reference>
<proteinExistence type="predicted"/>
<keyword evidence="9" id="KW-0103">Bromodomain</keyword>
<evidence type="ECO:0000256" key="14">
    <source>
        <dbReference type="SAM" id="MobiDB-lite"/>
    </source>
</evidence>
<evidence type="ECO:0000256" key="8">
    <source>
        <dbReference type="ARBA" id="ARBA00023015"/>
    </source>
</evidence>
<organism evidence="16 17">
    <name type="scientific">Meloidogyne enterolobii</name>
    <name type="common">Root-knot nematode worm</name>
    <name type="synonym">Meloidogyne mayaguensis</name>
    <dbReference type="NCBI Taxonomy" id="390850"/>
    <lineage>
        <taxon>Eukaryota</taxon>
        <taxon>Metazoa</taxon>
        <taxon>Ecdysozoa</taxon>
        <taxon>Nematoda</taxon>
        <taxon>Chromadorea</taxon>
        <taxon>Rhabditida</taxon>
        <taxon>Tylenchina</taxon>
        <taxon>Tylenchomorpha</taxon>
        <taxon>Tylenchoidea</taxon>
        <taxon>Meloidogynidae</taxon>
        <taxon>Meloidogyninae</taxon>
        <taxon>Meloidogyne</taxon>
    </lineage>
</organism>
<name>A0A6V7WGT4_MELEN</name>
<keyword evidence="6" id="KW-0862">Zinc</keyword>
<dbReference type="AlphaFoldDB" id="A0A6V7WGT4"/>
<dbReference type="OrthoDB" id="6272564at2759"/>
<dbReference type="Gene3D" id="6.10.140.2220">
    <property type="match status" value="1"/>
</dbReference>
<dbReference type="SUPFAM" id="SSF144232">
    <property type="entry name" value="HIT/MYND zinc finger-like"/>
    <property type="match status" value="1"/>
</dbReference>
<dbReference type="GO" id="GO:0005694">
    <property type="term" value="C:chromosome"/>
    <property type="evidence" value="ECO:0007669"/>
    <property type="project" value="UniProtKB-SubCell"/>
</dbReference>
<dbReference type="Pfam" id="PF24324">
    <property type="entry name" value="MYND_ZMYND11_ZMYD8"/>
    <property type="match status" value="1"/>
</dbReference>
<dbReference type="PANTHER" id="PTHR46379">
    <property type="entry name" value="ZINC FINGER MYND DOMAIN-CONTAINING"/>
    <property type="match status" value="1"/>
</dbReference>
<dbReference type="FunFam" id="6.10.140.2220:FF:000002">
    <property type="entry name" value="Protein kinase C-binding protein 1 isoform C"/>
    <property type="match status" value="1"/>
</dbReference>
<dbReference type="PROSITE" id="PS01360">
    <property type="entry name" value="ZF_MYND_1"/>
    <property type="match status" value="1"/>
</dbReference>
<evidence type="ECO:0000259" key="15">
    <source>
        <dbReference type="PROSITE" id="PS50865"/>
    </source>
</evidence>
<dbReference type="GO" id="GO:0140006">
    <property type="term" value="F:histone H3 reader activity"/>
    <property type="evidence" value="ECO:0007669"/>
    <property type="project" value="UniProtKB-ARBA"/>
</dbReference>
<evidence type="ECO:0000256" key="4">
    <source>
        <dbReference type="ARBA" id="ARBA00022723"/>
    </source>
</evidence>
<keyword evidence="7" id="KW-0156">Chromatin regulator</keyword>
<keyword evidence="5 12" id="KW-0863">Zinc-finger</keyword>
<feature type="region of interest" description="Disordered" evidence="14">
    <location>
        <begin position="25"/>
        <end position="49"/>
    </location>
</feature>
<dbReference type="GO" id="GO:0009966">
    <property type="term" value="P:regulation of signal transduction"/>
    <property type="evidence" value="ECO:0007669"/>
    <property type="project" value="TreeGrafter"/>
</dbReference>
<evidence type="ECO:0000256" key="7">
    <source>
        <dbReference type="ARBA" id="ARBA00022853"/>
    </source>
</evidence>
<dbReference type="EMBL" id="CAJEWN010000577">
    <property type="protein sequence ID" value="CAD2186200.1"/>
    <property type="molecule type" value="Genomic_DNA"/>
</dbReference>
<evidence type="ECO:0000313" key="17">
    <source>
        <dbReference type="Proteomes" id="UP000580250"/>
    </source>
</evidence>
<keyword evidence="3" id="KW-0158">Chromosome</keyword>
<dbReference type="PANTHER" id="PTHR46379:SF1">
    <property type="entry name" value="ZINC FINGER MYND DOMAIN-CONTAINING PROTEIN 11"/>
    <property type="match status" value="1"/>
</dbReference>
<keyword evidence="10" id="KW-0804">Transcription</keyword>
<dbReference type="GO" id="GO:0005634">
    <property type="term" value="C:nucleus"/>
    <property type="evidence" value="ECO:0007669"/>
    <property type="project" value="UniProtKB-SubCell"/>
</dbReference>
<evidence type="ECO:0000313" key="16">
    <source>
        <dbReference type="EMBL" id="CAD2186200.1"/>
    </source>
</evidence>
<evidence type="ECO:0000256" key="11">
    <source>
        <dbReference type="ARBA" id="ARBA00023242"/>
    </source>
</evidence>
<dbReference type="GO" id="GO:0008270">
    <property type="term" value="F:zinc ion binding"/>
    <property type="evidence" value="ECO:0007669"/>
    <property type="project" value="UniProtKB-KW"/>
</dbReference>
<evidence type="ECO:0000256" key="3">
    <source>
        <dbReference type="ARBA" id="ARBA00022454"/>
    </source>
</evidence>
<evidence type="ECO:0000256" key="13">
    <source>
        <dbReference type="SAM" id="Coils"/>
    </source>
</evidence>
<evidence type="ECO:0000256" key="1">
    <source>
        <dbReference type="ARBA" id="ARBA00004123"/>
    </source>
</evidence>
<comment type="subcellular location">
    <subcellularLocation>
        <location evidence="2">Chromosome</location>
    </subcellularLocation>
    <subcellularLocation>
        <location evidence="1">Nucleus</location>
    </subcellularLocation>
</comment>